<dbReference type="InterPro" id="IPR051013">
    <property type="entry name" value="MBL_superfamily_lactonases"/>
</dbReference>
<reference evidence="7 8" key="1">
    <citation type="submission" date="2023-08" db="EMBL/GenBank/DDBJ databases">
        <title>Implementing the SeqCode for naming new Mesorhizobium species isolated from Vachellia karroo root nodules.</title>
        <authorList>
            <person name="Van Lill M."/>
        </authorList>
    </citation>
    <scope>NUCLEOTIDE SEQUENCE [LARGE SCALE GENOMIC DNA]</scope>
    <source>
        <strain evidence="7 8">VK4B</strain>
    </source>
</reference>
<dbReference type="InterPro" id="IPR036866">
    <property type="entry name" value="RibonucZ/Hydroxyglut_hydro"/>
</dbReference>
<evidence type="ECO:0000256" key="4">
    <source>
        <dbReference type="ARBA" id="ARBA00022801"/>
    </source>
</evidence>
<keyword evidence="8" id="KW-1185">Reference proteome</keyword>
<evidence type="ECO:0000256" key="2">
    <source>
        <dbReference type="ARBA" id="ARBA00007749"/>
    </source>
</evidence>
<dbReference type="Proteomes" id="UP001276564">
    <property type="component" value="Unassembled WGS sequence"/>
</dbReference>
<evidence type="ECO:0000256" key="3">
    <source>
        <dbReference type="ARBA" id="ARBA00022723"/>
    </source>
</evidence>
<dbReference type="PANTHER" id="PTHR42978">
    <property type="entry name" value="QUORUM-QUENCHING LACTONASE YTNP-RELATED-RELATED"/>
    <property type="match status" value="1"/>
</dbReference>
<comment type="caution">
    <text evidence="7">The sequence shown here is derived from an EMBL/GenBank/DDBJ whole genome shotgun (WGS) entry which is preliminary data.</text>
</comment>
<name>A0ABU5AU05_9HYPH</name>
<dbReference type="SUPFAM" id="SSF56281">
    <property type="entry name" value="Metallo-hydrolase/oxidoreductase"/>
    <property type="match status" value="1"/>
</dbReference>
<dbReference type="RefSeq" id="WP_127394192.1">
    <property type="nucleotide sequence ID" value="NZ_JARAKC010000002.1"/>
</dbReference>
<evidence type="ECO:0000259" key="6">
    <source>
        <dbReference type="SMART" id="SM00849"/>
    </source>
</evidence>
<comment type="similarity">
    <text evidence="2">Belongs to the metallo-beta-lactamase superfamily.</text>
</comment>
<evidence type="ECO:0000256" key="5">
    <source>
        <dbReference type="ARBA" id="ARBA00022833"/>
    </source>
</evidence>
<keyword evidence="3" id="KW-0479">Metal-binding</keyword>
<accession>A0ABU5AU05</accession>
<dbReference type="CDD" id="cd07730">
    <property type="entry name" value="metallo-hydrolase-like_MBL-fold"/>
    <property type="match status" value="1"/>
</dbReference>
<sequence>MKVHFANSAWVSAAERLILRGGGWHSVRLRVRYGLILHPQAGPVLVDTGYTPESVTGEGRGWMLRLYGAVLRPELNATEQVLTVLQRFGLAPGDVRAVIVSHFHADHISGLSLFPNARFIASGSAWARVKARTPRQNLRHGVFTELFPADFEARLDGLSMKRRIDTRGGVPGGADLFGDGSVVAVDLPGHADGQFGLLFAGLERPLLYAVDAQWLLAALDPKRAPGFPSSLIAEDVAVIGPTCETLRRFQAAGGQVMLCHDPAMTQYDLTAHELAAGAG</sequence>
<evidence type="ECO:0000313" key="8">
    <source>
        <dbReference type="Proteomes" id="UP001276564"/>
    </source>
</evidence>
<gene>
    <name evidence="7" type="ORF">RFM23_24580</name>
</gene>
<keyword evidence="5" id="KW-0862">Zinc</keyword>
<dbReference type="PANTHER" id="PTHR42978:SF2">
    <property type="entry name" value="102 KBASES UNSTABLE REGION: FROM 1 TO 119443"/>
    <property type="match status" value="1"/>
</dbReference>
<comment type="cofactor">
    <cofactor evidence="1">
        <name>Zn(2+)</name>
        <dbReference type="ChEBI" id="CHEBI:29105"/>
    </cofactor>
</comment>
<keyword evidence="4" id="KW-0378">Hydrolase</keyword>
<evidence type="ECO:0000256" key="1">
    <source>
        <dbReference type="ARBA" id="ARBA00001947"/>
    </source>
</evidence>
<proteinExistence type="inferred from homology"/>
<dbReference type="EMBL" id="JAVIIP010000016">
    <property type="protein sequence ID" value="MDX8540796.1"/>
    <property type="molecule type" value="Genomic_DNA"/>
</dbReference>
<dbReference type="InterPro" id="IPR001279">
    <property type="entry name" value="Metallo-B-lactamas"/>
</dbReference>
<organism evidence="7 8">
    <name type="scientific">Mesorhizobium abyssinicae</name>
    <dbReference type="NCBI Taxonomy" id="1209958"/>
    <lineage>
        <taxon>Bacteria</taxon>
        <taxon>Pseudomonadati</taxon>
        <taxon>Pseudomonadota</taxon>
        <taxon>Alphaproteobacteria</taxon>
        <taxon>Hyphomicrobiales</taxon>
        <taxon>Phyllobacteriaceae</taxon>
        <taxon>Mesorhizobium</taxon>
    </lineage>
</organism>
<dbReference type="SMART" id="SM00849">
    <property type="entry name" value="Lactamase_B"/>
    <property type="match status" value="1"/>
</dbReference>
<feature type="domain" description="Metallo-beta-lactamase" evidence="6">
    <location>
        <begin position="31"/>
        <end position="254"/>
    </location>
</feature>
<dbReference type="Gene3D" id="3.60.15.10">
    <property type="entry name" value="Ribonuclease Z/Hydroxyacylglutathione hydrolase-like"/>
    <property type="match status" value="1"/>
</dbReference>
<protein>
    <submittedName>
        <fullName evidence="7">MBL fold metallo-hydrolase</fullName>
    </submittedName>
</protein>
<dbReference type="Pfam" id="PF00753">
    <property type="entry name" value="Lactamase_B"/>
    <property type="match status" value="1"/>
</dbReference>
<evidence type="ECO:0000313" key="7">
    <source>
        <dbReference type="EMBL" id="MDX8540796.1"/>
    </source>
</evidence>